<accession>A0AC34GPW3</accession>
<evidence type="ECO:0000313" key="2">
    <source>
        <dbReference type="WBParaSite" id="ES5_v2.g6499.t1"/>
    </source>
</evidence>
<name>A0AC34GPW3_9BILA</name>
<dbReference type="WBParaSite" id="ES5_v2.g6499.t1">
    <property type="protein sequence ID" value="ES5_v2.g6499.t1"/>
    <property type="gene ID" value="ES5_v2.g6499"/>
</dbReference>
<sequence length="373" mass="41290">MNENGIHSTSPHQHQHHDNHHVQQDKPEKIEITETTSSIDMTETTSDEGDRRQKLAFRAGDIPKWKQSLLLGFQQTMICISGILIAPYLVSEIACAGIDTISLRVQLISTTFVVTGITTLFQTVFGLRLAILQGPSFAFLPPLYAFANLPEMRCNATLNDFVPPEFYLDRVRTFLGFGCMLAGLMGIGVGITTYSENVAAVSITRVASRHTMQIAGVILIFLGVFTKVGAVLATIPYVNIKLSRNLTIMGVSIIMGVVIPDYFEAHPVETGIRDIDQMFNILLTIRMFVGGMIAFVLDNTCSGATRDERGFQPNVILPVEKDVEVDADGYAFPQRVNEFLMKYSGFCKFPFMPSMKRLEATSMPSLNDPNSPH</sequence>
<dbReference type="Proteomes" id="UP000887579">
    <property type="component" value="Unplaced"/>
</dbReference>
<organism evidence="1 2">
    <name type="scientific">Panagrolaimus sp. ES5</name>
    <dbReference type="NCBI Taxonomy" id="591445"/>
    <lineage>
        <taxon>Eukaryota</taxon>
        <taxon>Metazoa</taxon>
        <taxon>Ecdysozoa</taxon>
        <taxon>Nematoda</taxon>
        <taxon>Chromadorea</taxon>
        <taxon>Rhabditida</taxon>
        <taxon>Tylenchina</taxon>
        <taxon>Panagrolaimomorpha</taxon>
        <taxon>Panagrolaimoidea</taxon>
        <taxon>Panagrolaimidae</taxon>
        <taxon>Panagrolaimus</taxon>
    </lineage>
</organism>
<proteinExistence type="predicted"/>
<protein>
    <submittedName>
        <fullName evidence="2">Uncharacterized protein</fullName>
    </submittedName>
</protein>
<reference evidence="2" key="1">
    <citation type="submission" date="2022-11" db="UniProtKB">
        <authorList>
            <consortium name="WormBaseParasite"/>
        </authorList>
    </citation>
    <scope>IDENTIFICATION</scope>
</reference>
<evidence type="ECO:0000313" key="1">
    <source>
        <dbReference type="Proteomes" id="UP000887579"/>
    </source>
</evidence>